<feature type="domain" description="HTH marR-type" evidence="4">
    <location>
        <begin position="8"/>
        <end position="141"/>
    </location>
</feature>
<sequence>MPDLDKTLMSLTHTLIHSARAYKAAADRVAGNFALSHASGWPVVMIARLGDGVRPGTVAEALGVEPPSLVRIIDQLVTAGLVTRQDDPADRRAKTLHLTAEGRHCAAQLEELLLPFRRELFAGLPQADIEACVRVLTHLDGLLAGRAKG</sequence>
<keyword evidence="6" id="KW-1185">Reference proteome</keyword>
<dbReference type="GO" id="GO:0006950">
    <property type="term" value="P:response to stress"/>
    <property type="evidence" value="ECO:0007669"/>
    <property type="project" value="TreeGrafter"/>
</dbReference>
<dbReference type="InterPro" id="IPR039422">
    <property type="entry name" value="MarR/SlyA-like"/>
</dbReference>
<dbReference type="PANTHER" id="PTHR33164:SF64">
    <property type="entry name" value="TRANSCRIPTIONAL REGULATOR SLYA"/>
    <property type="match status" value="1"/>
</dbReference>
<proteinExistence type="predicted"/>
<dbReference type="KEGG" id="plue:EWM63_00810"/>
<dbReference type="GO" id="GO:0003677">
    <property type="term" value="F:DNA binding"/>
    <property type="evidence" value="ECO:0007669"/>
    <property type="project" value="UniProtKB-KW"/>
</dbReference>
<evidence type="ECO:0000313" key="5">
    <source>
        <dbReference type="EMBL" id="QBE61716.1"/>
    </source>
</evidence>
<keyword evidence="1" id="KW-0805">Transcription regulation</keyword>
<dbReference type="PANTHER" id="PTHR33164">
    <property type="entry name" value="TRANSCRIPTIONAL REGULATOR, MARR FAMILY"/>
    <property type="match status" value="1"/>
</dbReference>
<dbReference type="PROSITE" id="PS50995">
    <property type="entry name" value="HTH_MARR_2"/>
    <property type="match status" value="1"/>
</dbReference>
<dbReference type="EMBL" id="CP035913">
    <property type="protein sequence ID" value="QBE61716.1"/>
    <property type="molecule type" value="Genomic_DNA"/>
</dbReference>
<evidence type="ECO:0000256" key="2">
    <source>
        <dbReference type="ARBA" id="ARBA00023125"/>
    </source>
</evidence>
<keyword evidence="3" id="KW-0804">Transcription</keyword>
<gene>
    <name evidence="5" type="ORF">EWM63_00810</name>
</gene>
<accession>A0A4P6KSQ3</accession>
<dbReference type="InterPro" id="IPR036388">
    <property type="entry name" value="WH-like_DNA-bd_sf"/>
</dbReference>
<dbReference type="Gene3D" id="1.10.10.10">
    <property type="entry name" value="Winged helix-like DNA-binding domain superfamily/Winged helix DNA-binding domain"/>
    <property type="match status" value="1"/>
</dbReference>
<reference evidence="5 6" key="1">
    <citation type="submission" date="2019-02" db="EMBL/GenBank/DDBJ databases">
        <title>Draft Genome Sequences of Six Type Strains of the Genus Massilia.</title>
        <authorList>
            <person name="Miess H."/>
            <person name="Frediansyhah A."/>
            <person name="Gross H."/>
        </authorList>
    </citation>
    <scope>NUCLEOTIDE SEQUENCE [LARGE SCALE GENOMIC DNA]</scope>
    <source>
        <strain evidence="5 6">DSM 17473</strain>
    </source>
</reference>
<dbReference type="PRINTS" id="PR00598">
    <property type="entry name" value="HTHMARR"/>
</dbReference>
<dbReference type="GO" id="GO:0003700">
    <property type="term" value="F:DNA-binding transcription factor activity"/>
    <property type="evidence" value="ECO:0007669"/>
    <property type="project" value="InterPro"/>
</dbReference>
<evidence type="ECO:0000256" key="3">
    <source>
        <dbReference type="ARBA" id="ARBA00023163"/>
    </source>
</evidence>
<dbReference type="PROSITE" id="PS01117">
    <property type="entry name" value="HTH_MARR_1"/>
    <property type="match status" value="1"/>
</dbReference>
<organism evidence="5 6">
    <name type="scientific">Pseudoduganella lutea</name>
    <dbReference type="NCBI Taxonomy" id="321985"/>
    <lineage>
        <taxon>Bacteria</taxon>
        <taxon>Pseudomonadati</taxon>
        <taxon>Pseudomonadota</taxon>
        <taxon>Betaproteobacteria</taxon>
        <taxon>Burkholderiales</taxon>
        <taxon>Oxalobacteraceae</taxon>
        <taxon>Telluria group</taxon>
        <taxon>Pseudoduganella</taxon>
    </lineage>
</organism>
<keyword evidence="2" id="KW-0238">DNA-binding</keyword>
<dbReference type="AlphaFoldDB" id="A0A4P6KSQ3"/>
<evidence type="ECO:0000313" key="6">
    <source>
        <dbReference type="Proteomes" id="UP000290637"/>
    </source>
</evidence>
<dbReference type="Pfam" id="PF12802">
    <property type="entry name" value="MarR_2"/>
    <property type="match status" value="1"/>
</dbReference>
<evidence type="ECO:0000256" key="1">
    <source>
        <dbReference type="ARBA" id="ARBA00023015"/>
    </source>
</evidence>
<dbReference type="SMART" id="SM00347">
    <property type="entry name" value="HTH_MARR"/>
    <property type="match status" value="1"/>
</dbReference>
<name>A0A4P6KSQ3_9BURK</name>
<dbReference type="SUPFAM" id="SSF46785">
    <property type="entry name" value="Winged helix' DNA-binding domain"/>
    <property type="match status" value="1"/>
</dbReference>
<evidence type="ECO:0000259" key="4">
    <source>
        <dbReference type="PROSITE" id="PS50995"/>
    </source>
</evidence>
<protein>
    <submittedName>
        <fullName evidence="5">MarR family transcriptional regulator</fullName>
    </submittedName>
</protein>
<dbReference type="OrthoDB" id="6002259at2"/>
<dbReference type="InterPro" id="IPR023187">
    <property type="entry name" value="Tscrpt_reg_MarR-type_CS"/>
</dbReference>
<dbReference type="Proteomes" id="UP000290637">
    <property type="component" value="Chromosome"/>
</dbReference>
<dbReference type="InterPro" id="IPR000835">
    <property type="entry name" value="HTH_MarR-typ"/>
</dbReference>
<dbReference type="InterPro" id="IPR036390">
    <property type="entry name" value="WH_DNA-bd_sf"/>
</dbReference>